<dbReference type="EMBL" id="LR796252">
    <property type="protein sequence ID" value="CAB4131788.1"/>
    <property type="molecule type" value="Genomic_DNA"/>
</dbReference>
<dbReference type="InterPro" id="IPR011604">
    <property type="entry name" value="PDDEXK-like_dom_sf"/>
</dbReference>
<reference evidence="1" key="1">
    <citation type="submission" date="2020-04" db="EMBL/GenBank/DDBJ databases">
        <authorList>
            <person name="Chiriac C."/>
            <person name="Salcher M."/>
            <person name="Ghai R."/>
            <person name="Kavagutti S V."/>
        </authorList>
    </citation>
    <scope>NUCLEOTIDE SEQUENCE</scope>
</reference>
<sequence>MTEQLAGGLFANNALDLTNSIDRKKLVLAIENDIDAACRAEFAEDPRTHLGASVIGDDCRAKAWNAFRWLKFEQFDGRMLRLFNRGHEEEARFVRWLTIAGWEVREFDPETKKQFRIVGSKGHFGGSLDGMAKAPSRYAMSIGLDANTIFLLEFKTHSEKSFAKLKKDGVVKSKPQHYRQMCSYGRAYGFHFALYCAVNKNTDELYFEVVQLDWREADDLFRKAEGIIFSQTRPPKIAQTDSFFDCKYCDFAGLCHRGEVPTKNCRSCRNAFPVDNAEWFCQVHNANIPKDVIPVGCSSYARIA</sequence>
<proteinExistence type="predicted"/>
<protein>
    <recommendedName>
        <fullName evidence="2">PD-(D/E)XK nuclease superfamily</fullName>
    </recommendedName>
</protein>
<evidence type="ECO:0000313" key="1">
    <source>
        <dbReference type="EMBL" id="CAB4131788.1"/>
    </source>
</evidence>
<dbReference type="Gene3D" id="3.90.320.10">
    <property type="match status" value="1"/>
</dbReference>
<organism evidence="1">
    <name type="scientific">uncultured Caudovirales phage</name>
    <dbReference type="NCBI Taxonomy" id="2100421"/>
    <lineage>
        <taxon>Viruses</taxon>
        <taxon>Duplodnaviria</taxon>
        <taxon>Heunggongvirae</taxon>
        <taxon>Uroviricota</taxon>
        <taxon>Caudoviricetes</taxon>
        <taxon>Peduoviridae</taxon>
        <taxon>Maltschvirus</taxon>
        <taxon>Maltschvirus maltsch</taxon>
    </lineage>
</organism>
<gene>
    <name evidence="1" type="ORF">UFOVP131_59</name>
</gene>
<accession>A0A6J5LAX5</accession>
<evidence type="ECO:0008006" key="2">
    <source>
        <dbReference type="Google" id="ProtNLM"/>
    </source>
</evidence>
<name>A0A6J5LAX5_9CAUD</name>